<feature type="compositionally biased region" description="Basic and acidic residues" evidence="1">
    <location>
        <begin position="263"/>
        <end position="277"/>
    </location>
</feature>
<evidence type="ECO:0000313" key="3">
    <source>
        <dbReference type="Proteomes" id="UP000570595"/>
    </source>
</evidence>
<sequence length="277" mass="31212">EADQRGDSEVYVTECGREYYIADKGRRVRLLTDDDIVRWRRRDYTTYDEWKANVLSIYKVSWVVSPRKEGFKALVRSCTTFAESWQCPHICMVENCENQLLRDMYDLPSSDSRPSSPPHSMNPPGYQCGDEAIQCYPVTQSEVPLEATTSDGTKKWKLADGKQREAGRATMPKSRKSSLSRFHTDTVPLQAERLEDPAEEPQAPGQDSEAKCVEMGSSGGSKVGSTQLLELPKVSDVCLEEAPQHSTCREAPEKSQTLMPPDDQSKGSHEHLDPYEE</sequence>
<comment type="caution">
    <text evidence="2">The sequence shown here is derived from an EMBL/GenBank/DDBJ whole genome shotgun (WGS) entry which is preliminary data.</text>
</comment>
<protein>
    <submittedName>
        <fullName evidence="2">Uncharacterized protein</fullName>
    </submittedName>
</protein>
<feature type="region of interest" description="Disordered" evidence="1">
    <location>
        <begin position="106"/>
        <end position="126"/>
    </location>
</feature>
<dbReference type="Proteomes" id="UP000570595">
    <property type="component" value="Unassembled WGS sequence"/>
</dbReference>
<evidence type="ECO:0000313" key="2">
    <source>
        <dbReference type="EMBL" id="KAF4649864.1"/>
    </source>
</evidence>
<organism evidence="2 3">
    <name type="scientific">Perkinsus olseni</name>
    <name type="common">Perkinsus atlanticus</name>
    <dbReference type="NCBI Taxonomy" id="32597"/>
    <lineage>
        <taxon>Eukaryota</taxon>
        <taxon>Sar</taxon>
        <taxon>Alveolata</taxon>
        <taxon>Perkinsozoa</taxon>
        <taxon>Perkinsea</taxon>
        <taxon>Perkinsida</taxon>
        <taxon>Perkinsidae</taxon>
        <taxon>Perkinsus</taxon>
    </lineage>
</organism>
<proteinExistence type="predicted"/>
<feature type="compositionally biased region" description="Basic and acidic residues" evidence="1">
    <location>
        <begin position="152"/>
        <end position="167"/>
    </location>
</feature>
<dbReference type="EMBL" id="JABAHT010001187">
    <property type="protein sequence ID" value="KAF4649864.1"/>
    <property type="molecule type" value="Genomic_DNA"/>
</dbReference>
<name>A0A7J6KSM7_PEROL</name>
<evidence type="ECO:0000256" key="1">
    <source>
        <dbReference type="SAM" id="MobiDB-lite"/>
    </source>
</evidence>
<gene>
    <name evidence="2" type="ORF">FOZ61_000879</name>
</gene>
<reference evidence="2 3" key="1">
    <citation type="submission" date="2020-04" db="EMBL/GenBank/DDBJ databases">
        <title>Perkinsus olseni comparative genomics.</title>
        <authorList>
            <person name="Bogema D.R."/>
        </authorList>
    </citation>
    <scope>NUCLEOTIDE SEQUENCE [LARGE SCALE GENOMIC DNA]</scope>
    <source>
        <strain evidence="2">ATCC PRA-179</strain>
    </source>
</reference>
<accession>A0A7J6KSM7</accession>
<feature type="non-terminal residue" evidence="2">
    <location>
        <position position="277"/>
    </location>
</feature>
<dbReference type="AlphaFoldDB" id="A0A7J6KSM7"/>
<feature type="region of interest" description="Disordered" evidence="1">
    <location>
        <begin position="240"/>
        <end position="277"/>
    </location>
</feature>
<feature type="region of interest" description="Disordered" evidence="1">
    <location>
        <begin position="146"/>
        <end position="228"/>
    </location>
</feature>